<evidence type="ECO:0000256" key="5">
    <source>
        <dbReference type="ARBA" id="ARBA00022989"/>
    </source>
</evidence>
<evidence type="ECO:0000313" key="9">
    <source>
        <dbReference type="EMBL" id="SDJ17937.1"/>
    </source>
</evidence>
<evidence type="ECO:0000256" key="2">
    <source>
        <dbReference type="ARBA" id="ARBA00005811"/>
    </source>
</evidence>
<dbReference type="Pfam" id="PF02472">
    <property type="entry name" value="ExbD"/>
    <property type="match status" value="1"/>
</dbReference>
<dbReference type="GO" id="GO:0022857">
    <property type="term" value="F:transmembrane transporter activity"/>
    <property type="evidence" value="ECO:0007669"/>
    <property type="project" value="InterPro"/>
</dbReference>
<comment type="similarity">
    <text evidence="2 7">Belongs to the ExbD/TolR family.</text>
</comment>
<evidence type="ECO:0000256" key="7">
    <source>
        <dbReference type="RuleBase" id="RU003879"/>
    </source>
</evidence>
<keyword evidence="10" id="KW-1185">Reference proteome</keyword>
<keyword evidence="5 8" id="KW-1133">Transmembrane helix</keyword>
<dbReference type="InterPro" id="IPR003400">
    <property type="entry name" value="ExbD"/>
</dbReference>
<evidence type="ECO:0000256" key="3">
    <source>
        <dbReference type="ARBA" id="ARBA00022475"/>
    </source>
</evidence>
<dbReference type="PANTHER" id="PTHR30558">
    <property type="entry name" value="EXBD MEMBRANE COMPONENT OF PMF-DRIVEN MACROMOLECULE IMPORT SYSTEM"/>
    <property type="match status" value="1"/>
</dbReference>
<proteinExistence type="inferred from homology"/>
<reference evidence="9 10" key="1">
    <citation type="submission" date="2016-10" db="EMBL/GenBank/DDBJ databases">
        <authorList>
            <person name="de Groot N.N."/>
        </authorList>
    </citation>
    <scope>NUCLEOTIDE SEQUENCE [LARGE SCALE GENOMIC DNA]</scope>
    <source>
        <strain evidence="9 10">DSM 25294</strain>
    </source>
</reference>
<keyword evidence="3" id="KW-1003">Cell membrane</keyword>
<organism evidence="9 10">
    <name type="scientific">Aliiruegeria lutimaris</name>
    <dbReference type="NCBI Taxonomy" id="571298"/>
    <lineage>
        <taxon>Bacteria</taxon>
        <taxon>Pseudomonadati</taxon>
        <taxon>Pseudomonadota</taxon>
        <taxon>Alphaproteobacteria</taxon>
        <taxon>Rhodobacterales</taxon>
        <taxon>Roseobacteraceae</taxon>
        <taxon>Aliiruegeria</taxon>
    </lineage>
</organism>
<dbReference type="AlphaFoldDB" id="A0A1G8RLS4"/>
<dbReference type="OrthoDB" id="7853746at2"/>
<keyword evidence="6 8" id="KW-0472">Membrane</keyword>
<feature type="transmembrane region" description="Helical" evidence="8">
    <location>
        <begin position="15"/>
        <end position="33"/>
    </location>
</feature>
<accession>A0A1G8RLS4</accession>
<keyword evidence="7" id="KW-0813">Transport</keyword>
<evidence type="ECO:0000256" key="1">
    <source>
        <dbReference type="ARBA" id="ARBA00004162"/>
    </source>
</evidence>
<dbReference type="RefSeq" id="WP_093153387.1">
    <property type="nucleotide sequence ID" value="NZ_FNEK01000013.1"/>
</dbReference>
<evidence type="ECO:0000256" key="8">
    <source>
        <dbReference type="SAM" id="Phobius"/>
    </source>
</evidence>
<keyword evidence="7" id="KW-0653">Protein transport</keyword>
<keyword evidence="4 7" id="KW-0812">Transmembrane</keyword>
<evidence type="ECO:0000313" key="10">
    <source>
        <dbReference type="Proteomes" id="UP000199382"/>
    </source>
</evidence>
<gene>
    <name evidence="9" type="ORF">SAMN04488026_101354</name>
</gene>
<name>A0A1G8RLS4_9RHOB</name>
<comment type="subcellular location">
    <subcellularLocation>
        <location evidence="1">Cell membrane</location>
        <topology evidence="1">Single-pass membrane protein</topology>
    </subcellularLocation>
    <subcellularLocation>
        <location evidence="7">Cell membrane</location>
        <topology evidence="7">Single-pass type II membrane protein</topology>
    </subcellularLocation>
</comment>
<evidence type="ECO:0000256" key="6">
    <source>
        <dbReference type="ARBA" id="ARBA00023136"/>
    </source>
</evidence>
<dbReference type="GO" id="GO:0015031">
    <property type="term" value="P:protein transport"/>
    <property type="evidence" value="ECO:0007669"/>
    <property type="project" value="UniProtKB-KW"/>
</dbReference>
<protein>
    <submittedName>
        <fullName evidence="9">Biopolymer transport protein ExbD/TolR</fullName>
    </submittedName>
</protein>
<dbReference type="EMBL" id="FNEK01000013">
    <property type="protein sequence ID" value="SDJ17937.1"/>
    <property type="molecule type" value="Genomic_DNA"/>
</dbReference>
<sequence>MNLARRKRRQHPEPIIALIDVVFFLLVFSMLVGRMDATAPFRVMPAISETGATMPGGGETVAIAQDGTLALNGREMDETALLSELATVLTRMPDRLIRINAHRGAELRLYLPLVAEIEGLGAKDIVLVVTPEGP</sequence>
<dbReference type="STRING" id="571298.SAMN04488026_101354"/>
<dbReference type="GO" id="GO:0005886">
    <property type="term" value="C:plasma membrane"/>
    <property type="evidence" value="ECO:0007669"/>
    <property type="project" value="UniProtKB-SubCell"/>
</dbReference>
<dbReference type="Proteomes" id="UP000199382">
    <property type="component" value="Unassembled WGS sequence"/>
</dbReference>
<evidence type="ECO:0000256" key="4">
    <source>
        <dbReference type="ARBA" id="ARBA00022692"/>
    </source>
</evidence>